<dbReference type="CDD" id="cd00383">
    <property type="entry name" value="trans_reg_C"/>
    <property type="match status" value="1"/>
</dbReference>
<sequence>MFFICNNSLLFNPETHAISLVGQPESVLTLSAPAARLLQEFIRNKGCDLSREELITRVWEAYGFTPSGNNLNKAVSELRKSFQVLGECQEMIVTLPRYGFRFDAEVISHPKLLFCVSDPEPTTIPVSLNSKISQIWSRARLTRRAGLFVLTAATIGIGFLLYRLHYVIAPVELKAINEKIGSCRFWFINEQDRPLKMSKISRLLEENNVMCQQEEYDIYYFSERLTLSAADEIFIGACPVNKSSPCKSIRYKSGPEE</sequence>
<organism evidence="2 3">
    <name type="scientific">Enterobacter asburiae</name>
    <dbReference type="NCBI Taxonomy" id="61645"/>
    <lineage>
        <taxon>Bacteria</taxon>
        <taxon>Pseudomonadati</taxon>
        <taxon>Pseudomonadota</taxon>
        <taxon>Gammaproteobacteria</taxon>
        <taxon>Enterobacterales</taxon>
        <taxon>Enterobacteriaceae</taxon>
        <taxon>Enterobacter</taxon>
        <taxon>Enterobacter cloacae complex</taxon>
    </lineage>
</organism>
<dbReference type="GO" id="GO:0003677">
    <property type="term" value="F:DNA binding"/>
    <property type="evidence" value="ECO:0007669"/>
    <property type="project" value="UniProtKB-UniRule"/>
</dbReference>
<reference evidence="2 3" key="1">
    <citation type="submission" date="2020-06" db="EMBL/GenBank/DDBJ databases">
        <title>REHAB project genomes.</title>
        <authorList>
            <person name="Shaw L.P."/>
        </authorList>
    </citation>
    <scope>NUCLEOTIDE SEQUENCE [LARGE SCALE GENOMIC DNA]</scope>
    <source>
        <strain evidence="2 3">RHBSTW-00074</strain>
    </source>
</reference>
<dbReference type="Proteomes" id="UP000533461">
    <property type="component" value="Unassembled WGS sequence"/>
</dbReference>
<dbReference type="EMBL" id="JABXRP010000001">
    <property type="protein sequence ID" value="MBA8077414.1"/>
    <property type="molecule type" value="Genomic_DNA"/>
</dbReference>
<evidence type="ECO:0000313" key="3">
    <source>
        <dbReference type="Proteomes" id="UP000533461"/>
    </source>
</evidence>
<dbReference type="InterPro" id="IPR001867">
    <property type="entry name" value="OmpR/PhoB-type_DNA-bd"/>
</dbReference>
<dbReference type="RefSeq" id="WP_182383280.1">
    <property type="nucleotide sequence ID" value="NZ_AP026886.1"/>
</dbReference>
<evidence type="ECO:0000256" key="1">
    <source>
        <dbReference type="ARBA" id="ARBA00023125"/>
    </source>
</evidence>
<dbReference type="InterPro" id="IPR036388">
    <property type="entry name" value="WH-like_DNA-bd_sf"/>
</dbReference>
<dbReference type="Gene3D" id="1.10.10.10">
    <property type="entry name" value="Winged helix-like DNA-binding domain superfamily/Winged helix DNA-binding domain"/>
    <property type="match status" value="1"/>
</dbReference>
<proteinExistence type="predicted"/>
<evidence type="ECO:0000313" key="2">
    <source>
        <dbReference type="EMBL" id="MBA8077414.1"/>
    </source>
</evidence>
<accession>A0A7W3DEQ3</accession>
<gene>
    <name evidence="2" type="ORF">HV056_12805</name>
</gene>
<dbReference type="SMART" id="SM00862">
    <property type="entry name" value="Trans_reg_C"/>
    <property type="match status" value="1"/>
</dbReference>
<comment type="caution">
    <text evidence="2">The sequence shown here is derived from an EMBL/GenBank/DDBJ whole genome shotgun (WGS) entry which is preliminary data.</text>
</comment>
<dbReference type="GO" id="GO:0006355">
    <property type="term" value="P:regulation of DNA-templated transcription"/>
    <property type="evidence" value="ECO:0007669"/>
    <property type="project" value="InterPro"/>
</dbReference>
<dbReference type="PROSITE" id="PS51755">
    <property type="entry name" value="OMPR_PHOB"/>
    <property type="match status" value="1"/>
</dbReference>
<name>A0A7W3DEQ3_ENTAS</name>
<dbReference type="AlphaFoldDB" id="A0A7W3DEQ3"/>
<keyword evidence="1" id="KW-0238">DNA-binding</keyword>
<dbReference type="GO" id="GO:0000160">
    <property type="term" value="P:phosphorelay signal transduction system"/>
    <property type="evidence" value="ECO:0007669"/>
    <property type="project" value="InterPro"/>
</dbReference>
<dbReference type="InterPro" id="IPR016032">
    <property type="entry name" value="Sig_transdc_resp-reg_C-effctor"/>
</dbReference>
<protein>
    <submittedName>
        <fullName evidence="2">Winged helix-turn-helix domain-containing protein</fullName>
    </submittedName>
</protein>
<dbReference type="Pfam" id="PF00486">
    <property type="entry name" value="Trans_reg_C"/>
    <property type="match status" value="1"/>
</dbReference>
<dbReference type="SUPFAM" id="SSF46894">
    <property type="entry name" value="C-terminal effector domain of the bipartite response regulators"/>
    <property type="match status" value="1"/>
</dbReference>